<keyword evidence="8" id="KW-0653">Protein transport</keyword>
<dbReference type="InterPro" id="IPR000563">
    <property type="entry name" value="Flag_FliH"/>
</dbReference>
<evidence type="ECO:0000256" key="10">
    <source>
        <dbReference type="SAM" id="MobiDB-lite"/>
    </source>
</evidence>
<dbReference type="PANTHER" id="PTHR34982">
    <property type="entry name" value="YOP PROTEINS TRANSLOCATION PROTEIN L"/>
    <property type="match status" value="1"/>
</dbReference>
<evidence type="ECO:0000256" key="4">
    <source>
        <dbReference type="ARBA" id="ARBA00016507"/>
    </source>
</evidence>
<reference evidence="12" key="1">
    <citation type="submission" date="2022-12" db="EMBL/GenBank/DDBJ databases">
        <title>Bacterial isolates from different developmental stages of Nematostella vectensis.</title>
        <authorList>
            <person name="Fraune S."/>
        </authorList>
    </citation>
    <scope>NUCLEOTIDE SEQUENCE</scope>
    <source>
        <strain evidence="12">G21619-S1</strain>
    </source>
</reference>
<keyword evidence="6" id="KW-0963">Cytoplasm</keyword>
<gene>
    <name evidence="12" type="ORF">O4H32_11785</name>
</gene>
<dbReference type="InterPro" id="IPR051472">
    <property type="entry name" value="T3SS_Stator/FliH"/>
</dbReference>
<evidence type="ECO:0000256" key="2">
    <source>
        <dbReference type="ARBA" id="ARBA00004496"/>
    </source>
</evidence>
<keyword evidence="12" id="KW-0966">Cell projection</keyword>
<keyword evidence="5" id="KW-0813">Transport</keyword>
<evidence type="ECO:0000256" key="3">
    <source>
        <dbReference type="ARBA" id="ARBA00006602"/>
    </source>
</evidence>
<comment type="subcellular location">
    <subcellularLocation>
        <location evidence="2">Cytoplasm</location>
    </subcellularLocation>
</comment>
<keyword evidence="12" id="KW-0969">Cilium</keyword>
<evidence type="ECO:0000256" key="1">
    <source>
        <dbReference type="ARBA" id="ARBA00003041"/>
    </source>
</evidence>
<dbReference type="RefSeq" id="WP_269359383.1">
    <property type="nucleotide sequence ID" value="NZ_JAPWHE010000009.1"/>
</dbReference>
<proteinExistence type="inferred from homology"/>
<protein>
    <recommendedName>
        <fullName evidence="4">Flagellar assembly protein FliH</fullName>
    </recommendedName>
</protein>
<dbReference type="SUPFAM" id="SSF160527">
    <property type="entry name" value="V-type ATPase subunit E-like"/>
    <property type="match status" value="1"/>
</dbReference>
<evidence type="ECO:0000313" key="12">
    <source>
        <dbReference type="EMBL" id="MCZ4330631.1"/>
    </source>
</evidence>
<feature type="domain" description="Flagellar assembly protein FliH/Type III secretion system HrpE" evidence="11">
    <location>
        <begin position="120"/>
        <end position="246"/>
    </location>
</feature>
<keyword evidence="13" id="KW-1185">Reference proteome</keyword>
<evidence type="ECO:0000256" key="8">
    <source>
        <dbReference type="ARBA" id="ARBA00022927"/>
    </source>
</evidence>
<organism evidence="12 13">
    <name type="scientific">Castellaniella denitrificans</name>
    <dbReference type="NCBI Taxonomy" id="56119"/>
    <lineage>
        <taxon>Bacteria</taxon>
        <taxon>Pseudomonadati</taxon>
        <taxon>Pseudomonadota</taxon>
        <taxon>Betaproteobacteria</taxon>
        <taxon>Burkholderiales</taxon>
        <taxon>Alcaligenaceae</taxon>
        <taxon>Castellaniella</taxon>
    </lineage>
</organism>
<evidence type="ECO:0000259" key="11">
    <source>
        <dbReference type="Pfam" id="PF02108"/>
    </source>
</evidence>
<feature type="region of interest" description="Disordered" evidence="10">
    <location>
        <begin position="83"/>
        <end position="112"/>
    </location>
</feature>
<keyword evidence="7" id="KW-1005">Bacterial flagellum biogenesis</keyword>
<accession>A0ABT4M5Q2</accession>
<dbReference type="EMBL" id="JAPWHE010000009">
    <property type="protein sequence ID" value="MCZ4330631.1"/>
    <property type="molecule type" value="Genomic_DNA"/>
</dbReference>
<sequence>MSDKSGPSIDLATRARWQRWEMESLDALKQPLGRRASDRDPLYQAELARRRAQAIAEAREEGLVQGRAEGFEQGRLDGHAQGLAQGHAEGHAQGLAQGHAEGHAQGHAQGLAEGADLAREQAARLDGLAQACGAALDGLEREVGQSVIQLAVRIAEQVLRTHIRDCPNHILDLVREVMQARPEQGGSLQLRLHPDDLELVRTFLQQTPDPARYRLNADASITRGGCIAETALGSVDATLETRWQRIIAALGQTGAPP</sequence>
<keyword evidence="12" id="KW-0282">Flagellum</keyword>
<dbReference type="PANTHER" id="PTHR34982:SF1">
    <property type="entry name" value="FLAGELLAR ASSEMBLY PROTEIN FLIH"/>
    <property type="match status" value="1"/>
</dbReference>
<dbReference type="Pfam" id="PF02108">
    <property type="entry name" value="FliH"/>
    <property type="match status" value="1"/>
</dbReference>
<name>A0ABT4M5Q2_9BURK</name>
<evidence type="ECO:0000256" key="6">
    <source>
        <dbReference type="ARBA" id="ARBA00022490"/>
    </source>
</evidence>
<evidence type="ECO:0000256" key="7">
    <source>
        <dbReference type="ARBA" id="ARBA00022795"/>
    </source>
</evidence>
<keyword evidence="9" id="KW-1006">Bacterial flagellum protein export</keyword>
<dbReference type="PRINTS" id="PR01003">
    <property type="entry name" value="FLGFLIH"/>
</dbReference>
<evidence type="ECO:0000313" key="13">
    <source>
        <dbReference type="Proteomes" id="UP001068379"/>
    </source>
</evidence>
<comment type="function">
    <text evidence="1">Needed for flagellar regrowth and assembly.</text>
</comment>
<dbReference type="InterPro" id="IPR018035">
    <property type="entry name" value="Flagellar_FliH/T3SS_HrpE"/>
</dbReference>
<evidence type="ECO:0000256" key="5">
    <source>
        <dbReference type="ARBA" id="ARBA00022448"/>
    </source>
</evidence>
<dbReference type="Proteomes" id="UP001068379">
    <property type="component" value="Unassembled WGS sequence"/>
</dbReference>
<comment type="similarity">
    <text evidence="3">Belongs to the FliH family.</text>
</comment>
<comment type="caution">
    <text evidence="12">The sequence shown here is derived from an EMBL/GenBank/DDBJ whole genome shotgun (WGS) entry which is preliminary data.</text>
</comment>
<evidence type="ECO:0000256" key="9">
    <source>
        <dbReference type="ARBA" id="ARBA00023225"/>
    </source>
</evidence>